<evidence type="ECO:0000313" key="2">
    <source>
        <dbReference type="Proteomes" id="UP000800093"/>
    </source>
</evidence>
<dbReference type="AlphaFoldDB" id="A0A9P4K5M2"/>
<reference evidence="2" key="1">
    <citation type="journal article" date="2020" name="Stud. Mycol.">
        <title>101 Dothideomycetes genomes: A test case for predicting lifestyles and emergence of pathogens.</title>
        <authorList>
            <person name="Haridas S."/>
            <person name="Albert R."/>
            <person name="Binder M."/>
            <person name="Bloem J."/>
            <person name="LaButti K."/>
            <person name="Salamov A."/>
            <person name="Andreopoulos B."/>
            <person name="Baker S."/>
            <person name="Barry K."/>
            <person name="Bills G."/>
            <person name="Bluhm B."/>
            <person name="Cannon C."/>
            <person name="Castanera R."/>
            <person name="Culley D."/>
            <person name="Daum C."/>
            <person name="Ezra D."/>
            <person name="Gonzalez J."/>
            <person name="Henrissat B."/>
            <person name="Kuo A."/>
            <person name="Liang C."/>
            <person name="Lipzen A."/>
            <person name="Lutzoni F."/>
            <person name="Magnuson J."/>
            <person name="Mondo S."/>
            <person name="Nolan M."/>
            <person name="Ohm R."/>
            <person name="Pangilinan J."/>
            <person name="Park H.-J."/>
            <person name="Ramirez L."/>
            <person name="Alfaro M."/>
            <person name="Sun H."/>
            <person name="Tritt A."/>
            <person name="Yoshinaga Y."/>
            <person name="Zwiers L.-H."/>
            <person name="Turgeon B."/>
            <person name="Goodwin S."/>
            <person name="Spatafora J."/>
            <person name="Crous P."/>
            <person name="Grigoriev I."/>
        </authorList>
    </citation>
    <scope>NUCLEOTIDE SEQUENCE [LARGE SCALE GENOMIC DNA]</scope>
    <source>
        <strain evidence="2">CBS 304.66</strain>
    </source>
</reference>
<evidence type="ECO:0000313" key="1">
    <source>
        <dbReference type="EMBL" id="KAF2260545.1"/>
    </source>
</evidence>
<sequence length="208" mass="22732">MHLHIPYDEATAPQNVICRRRCTTRILTASIESIVAAACADRRALLHPTIDSRGDRIIASALGRKLCGCLRSRDDGSTPNASKRAHERSMAARRETLCVAYQGASIAEANIDVLKEGVPKMHMSERYTFLKCSKASWTRHSPCKLAWNSDLEPTASSLDELQNEDDSATCTLRFAPAQTALPEFNPNDATATNAAFVGSILLSPPYSK</sequence>
<keyword evidence="2" id="KW-1185">Reference proteome</keyword>
<dbReference type="EMBL" id="ML986678">
    <property type="protein sequence ID" value="KAF2260545.1"/>
    <property type="molecule type" value="Genomic_DNA"/>
</dbReference>
<gene>
    <name evidence="1" type="ORF">CC78DRAFT_584678</name>
</gene>
<protein>
    <submittedName>
        <fullName evidence="1">Uncharacterized protein</fullName>
    </submittedName>
</protein>
<name>A0A9P4K5M2_9PLEO</name>
<dbReference type="Proteomes" id="UP000800093">
    <property type="component" value="Unassembled WGS sequence"/>
</dbReference>
<organism evidence="1 2">
    <name type="scientific">Lojkania enalia</name>
    <dbReference type="NCBI Taxonomy" id="147567"/>
    <lineage>
        <taxon>Eukaryota</taxon>
        <taxon>Fungi</taxon>
        <taxon>Dikarya</taxon>
        <taxon>Ascomycota</taxon>
        <taxon>Pezizomycotina</taxon>
        <taxon>Dothideomycetes</taxon>
        <taxon>Pleosporomycetidae</taxon>
        <taxon>Pleosporales</taxon>
        <taxon>Pleosporales incertae sedis</taxon>
        <taxon>Lojkania</taxon>
    </lineage>
</organism>
<accession>A0A9P4K5M2</accession>
<proteinExistence type="predicted"/>
<comment type="caution">
    <text evidence="1">The sequence shown here is derived from an EMBL/GenBank/DDBJ whole genome shotgun (WGS) entry which is preliminary data.</text>
</comment>